<evidence type="ECO:0000259" key="1">
    <source>
        <dbReference type="PROSITE" id="PS51831"/>
    </source>
</evidence>
<sequence>MKALTNEGGMCMVVGLETKYVRLKDVMPGSLLGEEIFSLDGQVLLKKGVSLTTVHLKRLKQFGIDTLPLLVPLSQQSAEETVFCAHTRFYMSNQNLLVEEKSLIWNAKLKEIFTLVLQQTEMQDSLALLNRKDESLYQHSLTVAFLSTAIGMENGLNEEPLKRVVRAALLHDIGKVVSENYNEENEALGNDHTWRGYNYLQTQRNLDPLASIVALSHHESLDGSGYPRGIKANFLHELTQTIAIANVFDRLTNQRKKKPLMSFAKALEFMLAFAPKRYSSLCLSAFMMCVTFFPTGSQVRLSNGNYGVVVAQNKGLPHRPIVTMIPQGIAERHGQAVKKVDLAKDYTLFIH</sequence>
<dbReference type="CDD" id="cd00077">
    <property type="entry name" value="HDc"/>
    <property type="match status" value="1"/>
</dbReference>
<dbReference type="EMBL" id="SNUX01000001">
    <property type="protein sequence ID" value="TES50849.1"/>
    <property type="molecule type" value="Genomic_DNA"/>
</dbReference>
<name>A0A4Y7WQC0_9BACI</name>
<proteinExistence type="predicted"/>
<feature type="domain" description="HD" evidence="1">
    <location>
        <begin position="136"/>
        <end position="270"/>
    </location>
</feature>
<dbReference type="InterPro" id="IPR037522">
    <property type="entry name" value="HD_GYP_dom"/>
</dbReference>
<dbReference type="PANTHER" id="PTHR43155:SF2">
    <property type="entry name" value="CYCLIC DI-GMP PHOSPHODIESTERASE PA4108"/>
    <property type="match status" value="1"/>
</dbReference>
<dbReference type="InterPro" id="IPR003607">
    <property type="entry name" value="HD/PDEase_dom"/>
</dbReference>
<dbReference type="SUPFAM" id="SSF109604">
    <property type="entry name" value="HD-domain/PDEase-like"/>
    <property type="match status" value="1"/>
</dbReference>
<evidence type="ECO:0000313" key="4">
    <source>
        <dbReference type="Proteomes" id="UP000298210"/>
    </source>
</evidence>
<dbReference type="Gene3D" id="1.10.3210.10">
    <property type="entry name" value="Hypothetical protein af1432"/>
    <property type="match status" value="1"/>
</dbReference>
<dbReference type="PROSITE" id="PS51831">
    <property type="entry name" value="HD"/>
    <property type="match status" value="1"/>
</dbReference>
<feature type="domain" description="HD-GYP" evidence="2">
    <location>
        <begin position="114"/>
        <end position="302"/>
    </location>
</feature>
<dbReference type="Pfam" id="PF13487">
    <property type="entry name" value="HD_5"/>
    <property type="match status" value="1"/>
</dbReference>
<dbReference type="InterPro" id="IPR006675">
    <property type="entry name" value="HDIG_dom"/>
</dbReference>
<dbReference type="PROSITE" id="PS51832">
    <property type="entry name" value="HD_GYP"/>
    <property type="match status" value="1"/>
</dbReference>
<evidence type="ECO:0000259" key="2">
    <source>
        <dbReference type="PROSITE" id="PS51832"/>
    </source>
</evidence>
<dbReference type="NCBIfam" id="TIGR00277">
    <property type="entry name" value="HDIG"/>
    <property type="match status" value="1"/>
</dbReference>
<organism evidence="3 4">
    <name type="scientific">Shouchella lehensis</name>
    <dbReference type="NCBI Taxonomy" id="300825"/>
    <lineage>
        <taxon>Bacteria</taxon>
        <taxon>Bacillati</taxon>
        <taxon>Bacillota</taxon>
        <taxon>Bacilli</taxon>
        <taxon>Bacillales</taxon>
        <taxon>Bacillaceae</taxon>
        <taxon>Shouchella</taxon>
    </lineage>
</organism>
<dbReference type="InterPro" id="IPR006674">
    <property type="entry name" value="HD_domain"/>
</dbReference>
<dbReference type="PANTHER" id="PTHR43155">
    <property type="entry name" value="CYCLIC DI-GMP PHOSPHODIESTERASE PA4108-RELATED"/>
    <property type="match status" value="1"/>
</dbReference>
<dbReference type="SMART" id="SM00471">
    <property type="entry name" value="HDc"/>
    <property type="match status" value="1"/>
</dbReference>
<accession>A0A4Y7WQC0</accession>
<dbReference type="Proteomes" id="UP000298210">
    <property type="component" value="Unassembled WGS sequence"/>
</dbReference>
<reference evidence="3 4" key="1">
    <citation type="submission" date="2019-03" db="EMBL/GenBank/DDBJ databases">
        <authorList>
            <person name="Liu G."/>
        </authorList>
    </citation>
    <scope>NUCLEOTIDE SEQUENCE [LARGE SCALE GENOMIC DNA]</scope>
    <source>
        <strain evidence="3 4">DSM 19099</strain>
    </source>
</reference>
<evidence type="ECO:0000313" key="3">
    <source>
        <dbReference type="EMBL" id="TES50849.1"/>
    </source>
</evidence>
<comment type="caution">
    <text evidence="3">The sequence shown here is derived from an EMBL/GenBank/DDBJ whole genome shotgun (WGS) entry which is preliminary data.</text>
</comment>
<dbReference type="AlphaFoldDB" id="A0A4Y7WQC0"/>
<protein>
    <submittedName>
        <fullName evidence="3">HD domain-containing protein</fullName>
    </submittedName>
</protein>
<gene>
    <name evidence="3" type="ORF">E2L03_02635</name>
</gene>